<dbReference type="Gene3D" id="1.20.1280.50">
    <property type="match status" value="1"/>
</dbReference>
<dbReference type="Gene3D" id="2.30.30.390">
    <property type="entry name" value="Hemimethylated DNA-binding domain"/>
    <property type="match status" value="1"/>
</dbReference>
<keyword evidence="3" id="KW-1185">Reference proteome</keyword>
<dbReference type="AlphaFoldDB" id="A0AAV6VLF6"/>
<name>A0AAV6VLF6_9ARAC</name>
<dbReference type="EMBL" id="JAFNEN010000064">
    <property type="protein sequence ID" value="KAG8196749.1"/>
    <property type="molecule type" value="Genomic_DNA"/>
</dbReference>
<comment type="caution">
    <text evidence="2">The sequence shown here is derived from an EMBL/GenBank/DDBJ whole genome shotgun (WGS) entry which is preliminary data.</text>
</comment>
<dbReference type="NCBIfam" id="TIGR02097">
    <property type="entry name" value="yccV"/>
    <property type="match status" value="1"/>
</dbReference>
<evidence type="ECO:0000313" key="2">
    <source>
        <dbReference type="EMBL" id="KAG8196749.1"/>
    </source>
</evidence>
<reference evidence="2 3" key="1">
    <citation type="journal article" date="2022" name="Nat. Ecol. Evol.">
        <title>A masculinizing supergene underlies an exaggerated male reproductive morph in a spider.</title>
        <authorList>
            <person name="Hendrickx F."/>
            <person name="De Corte Z."/>
            <person name="Sonet G."/>
            <person name="Van Belleghem S.M."/>
            <person name="Kostlbacher S."/>
            <person name="Vangestel C."/>
        </authorList>
    </citation>
    <scope>NUCLEOTIDE SEQUENCE [LARGE SCALE GENOMIC DNA]</scope>
    <source>
        <strain evidence="2">W744_W776</strain>
    </source>
</reference>
<accession>A0AAV6VLF6</accession>
<evidence type="ECO:0000259" key="1">
    <source>
        <dbReference type="PROSITE" id="PS50181"/>
    </source>
</evidence>
<protein>
    <recommendedName>
        <fullName evidence="1">F-box domain-containing protein</fullName>
    </recommendedName>
</protein>
<sequence>MADDCFGLHCLPVEIIEKIFYSEELSFIDLCRLSTVCKAFDYVLRSNKIWGNKFKLMWPDLAQLYDFNTTDWKTEIRFKNECTRKVTNDLSKMSEVFYHQDKVSDESFSGFRTRLNDHPLTDQFLIHELENVIYDSECHLNLTQKYYAKRALRYMRHRVLEKVWEHLLENNSDNVTLLQGACLVSWWCQPTKRDFTNKIILSLNGIIKKVFEFLVTHRPSHPALKTGLPILKAVDNVPHLDDSLWDPRDCKRILNAINDVMFEEFKFCGNVVAYFSSENSFIDKVLEKRQGIPITMSVIYKTVAALFGVALLPVNFPGHFLLKWKEYPHLAGIDAYTFVDVFDEGRPKTPQQLQDLAPGYERFAEEWVEEVSPLKAFIRMCWNLVEVGRQHDGEGEGVLCLCDALELLSILSPDDNEHKLLLARVYMHLSINMPQVINLLQEIAHRDPVSTGIIGFMYRSAITTVETQKLRQQQVKLKLCPREPGCEVKFAVGMIMKHKKYFYRCVISGWDAKCTASADWIKQMGVHNLAYKDEQPFYHVLVEDGTNRYAAQENLEIDQEKTIIRHIEVGRFFESFHGDYYLPNTEKLQEYPDDILAREKALRGHC</sequence>
<dbReference type="InterPro" id="IPR011722">
    <property type="entry name" value="Hemimethylated_DNA-bd_dom"/>
</dbReference>
<organism evidence="2 3">
    <name type="scientific">Oedothorax gibbosus</name>
    <dbReference type="NCBI Taxonomy" id="931172"/>
    <lineage>
        <taxon>Eukaryota</taxon>
        <taxon>Metazoa</taxon>
        <taxon>Ecdysozoa</taxon>
        <taxon>Arthropoda</taxon>
        <taxon>Chelicerata</taxon>
        <taxon>Arachnida</taxon>
        <taxon>Araneae</taxon>
        <taxon>Araneomorphae</taxon>
        <taxon>Entelegynae</taxon>
        <taxon>Araneoidea</taxon>
        <taxon>Linyphiidae</taxon>
        <taxon>Erigoninae</taxon>
        <taxon>Oedothorax</taxon>
    </lineage>
</organism>
<dbReference type="Pfam" id="PF08755">
    <property type="entry name" value="YccV-like"/>
    <property type="match status" value="1"/>
</dbReference>
<gene>
    <name evidence="2" type="ORF">JTE90_014482</name>
</gene>
<dbReference type="SMART" id="SM00992">
    <property type="entry name" value="YccV-like"/>
    <property type="match status" value="1"/>
</dbReference>
<dbReference type="InterPro" id="IPR036623">
    <property type="entry name" value="Hemimethylated_DNA-bd_sf"/>
</dbReference>
<dbReference type="InterPro" id="IPR032698">
    <property type="entry name" value="SirB1_N"/>
</dbReference>
<dbReference type="PANTHER" id="PTHR31350:SF21">
    <property type="entry name" value="F-BOX ONLY PROTEIN 21"/>
    <property type="match status" value="1"/>
</dbReference>
<dbReference type="GO" id="GO:0003677">
    <property type="term" value="F:DNA binding"/>
    <property type="evidence" value="ECO:0007669"/>
    <property type="project" value="InterPro"/>
</dbReference>
<dbReference type="Proteomes" id="UP000827092">
    <property type="component" value="Unassembled WGS sequence"/>
</dbReference>
<dbReference type="InterPro" id="IPR036047">
    <property type="entry name" value="F-box-like_dom_sf"/>
</dbReference>
<dbReference type="PANTHER" id="PTHR31350">
    <property type="entry name" value="SI:DKEY-261L7.2"/>
    <property type="match status" value="1"/>
</dbReference>
<evidence type="ECO:0000313" key="3">
    <source>
        <dbReference type="Proteomes" id="UP000827092"/>
    </source>
</evidence>
<feature type="domain" description="F-box" evidence="1">
    <location>
        <begin position="5"/>
        <end position="53"/>
    </location>
</feature>
<dbReference type="PROSITE" id="PS50181">
    <property type="entry name" value="FBOX"/>
    <property type="match status" value="1"/>
</dbReference>
<dbReference type="InterPro" id="IPR001810">
    <property type="entry name" value="F-box_dom"/>
</dbReference>
<dbReference type="Pfam" id="PF12937">
    <property type="entry name" value="F-box-like"/>
    <property type="match status" value="1"/>
</dbReference>
<proteinExistence type="predicted"/>
<dbReference type="SMART" id="SM00256">
    <property type="entry name" value="FBOX"/>
    <property type="match status" value="1"/>
</dbReference>
<dbReference type="SUPFAM" id="SSF141255">
    <property type="entry name" value="YccV-like"/>
    <property type="match status" value="1"/>
</dbReference>
<dbReference type="Pfam" id="PF13369">
    <property type="entry name" value="Transglut_core2"/>
    <property type="match status" value="1"/>
</dbReference>
<dbReference type="SUPFAM" id="SSF81383">
    <property type="entry name" value="F-box domain"/>
    <property type="match status" value="1"/>
</dbReference>